<name>A0AAW2G4R6_9HYME</name>
<reference evidence="1 2" key="1">
    <citation type="submission" date="2023-03" db="EMBL/GenBank/DDBJ databases">
        <title>High recombination rates correlate with genetic variation in Cardiocondyla obscurior ants.</title>
        <authorList>
            <person name="Errbii M."/>
        </authorList>
    </citation>
    <scope>NUCLEOTIDE SEQUENCE [LARGE SCALE GENOMIC DNA]</scope>
    <source>
        <strain evidence="1">Alpha-2009</strain>
        <tissue evidence="1">Whole body</tissue>
    </source>
</reference>
<evidence type="ECO:0000313" key="1">
    <source>
        <dbReference type="EMBL" id="KAL0123028.1"/>
    </source>
</evidence>
<organism evidence="1 2">
    <name type="scientific">Cardiocondyla obscurior</name>
    <dbReference type="NCBI Taxonomy" id="286306"/>
    <lineage>
        <taxon>Eukaryota</taxon>
        <taxon>Metazoa</taxon>
        <taxon>Ecdysozoa</taxon>
        <taxon>Arthropoda</taxon>
        <taxon>Hexapoda</taxon>
        <taxon>Insecta</taxon>
        <taxon>Pterygota</taxon>
        <taxon>Neoptera</taxon>
        <taxon>Endopterygota</taxon>
        <taxon>Hymenoptera</taxon>
        <taxon>Apocrita</taxon>
        <taxon>Aculeata</taxon>
        <taxon>Formicoidea</taxon>
        <taxon>Formicidae</taxon>
        <taxon>Myrmicinae</taxon>
        <taxon>Cardiocondyla</taxon>
    </lineage>
</organism>
<evidence type="ECO:0000313" key="2">
    <source>
        <dbReference type="Proteomes" id="UP001430953"/>
    </source>
</evidence>
<sequence>MGDIKYHHGKYTCKLHVTLDNNIMASQGFCLHCYQDIYYFLIYSINVHRTINKVRILTYYVQCDNSRNFFFIEDAIAPRSCDVLR</sequence>
<dbReference type="AlphaFoldDB" id="A0AAW2G4R6"/>
<proteinExistence type="predicted"/>
<dbReference type="Proteomes" id="UP001430953">
    <property type="component" value="Unassembled WGS sequence"/>
</dbReference>
<protein>
    <submittedName>
        <fullName evidence="1">Uncharacterized protein</fullName>
    </submittedName>
</protein>
<comment type="caution">
    <text evidence="1">The sequence shown here is derived from an EMBL/GenBank/DDBJ whole genome shotgun (WGS) entry which is preliminary data.</text>
</comment>
<dbReference type="EMBL" id="JADYXP020000006">
    <property type="protein sequence ID" value="KAL0123028.1"/>
    <property type="molecule type" value="Genomic_DNA"/>
</dbReference>
<accession>A0AAW2G4R6</accession>
<gene>
    <name evidence="1" type="ORF">PUN28_007571</name>
</gene>
<keyword evidence="2" id="KW-1185">Reference proteome</keyword>